<gene>
    <name evidence="1" type="ORF">BCR34DRAFT_434196</name>
</gene>
<dbReference type="EMBL" id="MCFA01000134">
    <property type="protein sequence ID" value="ORY04540.1"/>
    <property type="molecule type" value="Genomic_DNA"/>
</dbReference>
<evidence type="ECO:0000313" key="1">
    <source>
        <dbReference type="EMBL" id="ORY04540.1"/>
    </source>
</evidence>
<dbReference type="InterPro" id="IPR025533">
    <property type="entry name" value="DUF4419"/>
</dbReference>
<dbReference type="Proteomes" id="UP000193144">
    <property type="component" value="Unassembled WGS sequence"/>
</dbReference>
<feature type="non-terminal residue" evidence="1">
    <location>
        <position position="1"/>
    </location>
</feature>
<reference evidence="1 2" key="1">
    <citation type="submission" date="2016-07" db="EMBL/GenBank/DDBJ databases">
        <title>Pervasive Adenine N6-methylation of Active Genes in Fungi.</title>
        <authorList>
            <consortium name="DOE Joint Genome Institute"/>
            <person name="Mondo S.J."/>
            <person name="Dannebaum R.O."/>
            <person name="Kuo R.C."/>
            <person name="Labutti K."/>
            <person name="Haridas S."/>
            <person name="Kuo A."/>
            <person name="Salamov A."/>
            <person name="Ahrendt S.R."/>
            <person name="Lipzen A."/>
            <person name="Sullivan W."/>
            <person name="Andreopoulos W.B."/>
            <person name="Clum A."/>
            <person name="Lindquist E."/>
            <person name="Daum C."/>
            <person name="Ramamoorthy G.K."/>
            <person name="Gryganskyi A."/>
            <person name="Culley D."/>
            <person name="Magnuson J.K."/>
            <person name="James T.Y."/>
            <person name="O'Malley M.A."/>
            <person name="Stajich J.E."/>
            <person name="Spatafora J.W."/>
            <person name="Visel A."/>
            <person name="Grigoriev I.V."/>
        </authorList>
    </citation>
    <scope>NUCLEOTIDE SEQUENCE [LARGE SCALE GENOMIC DNA]</scope>
    <source>
        <strain evidence="1 2">CBS 115471</strain>
    </source>
</reference>
<evidence type="ECO:0000313" key="2">
    <source>
        <dbReference type="Proteomes" id="UP000193144"/>
    </source>
</evidence>
<dbReference type="PANTHER" id="PTHR31252">
    <property type="entry name" value="DUF4419 DOMAIN-CONTAINING PROTEIN"/>
    <property type="match status" value="1"/>
</dbReference>
<organism evidence="1 2">
    <name type="scientific">Clohesyomyces aquaticus</name>
    <dbReference type="NCBI Taxonomy" id="1231657"/>
    <lineage>
        <taxon>Eukaryota</taxon>
        <taxon>Fungi</taxon>
        <taxon>Dikarya</taxon>
        <taxon>Ascomycota</taxon>
        <taxon>Pezizomycotina</taxon>
        <taxon>Dothideomycetes</taxon>
        <taxon>Pleosporomycetidae</taxon>
        <taxon>Pleosporales</taxon>
        <taxon>Lindgomycetaceae</taxon>
        <taxon>Clohesyomyces</taxon>
    </lineage>
</organism>
<keyword evidence="2" id="KW-1185">Reference proteome</keyword>
<feature type="non-terminal residue" evidence="1">
    <location>
        <position position="331"/>
    </location>
</feature>
<name>A0A1Y1Z2L7_9PLEO</name>
<dbReference type="OrthoDB" id="9978173at2759"/>
<proteinExistence type="predicted"/>
<protein>
    <recommendedName>
        <fullName evidence="3">DUF4419 domain-containing protein</fullName>
    </recommendedName>
</protein>
<evidence type="ECO:0008006" key="3">
    <source>
        <dbReference type="Google" id="ProtNLM"/>
    </source>
</evidence>
<sequence>KEVFQSSFEGVAPGTLLPARNGFVRAITKAYNEHHHLTFRPDDVWIAIMTQFSCYVNAHAEELRASFVAHEGQKHLEVEAVGTRYTVDFGYMAQVMTDLLKDNVVDPELRDWIIPKFTTTTDNDVTVAAIVMMGTLQKYFTYGMTCCCGIPSVTLLGEKHDYEEILTRLDKLCEYGEEPTTFCNMLKPVLNGFLRTFEDATASDVSDFWNNVCVHNGGSGIDYYNGWIAAFCYWNEDGKAQVNPTSLRIDTDNIPSGFIKVPVKLNDNGEKFDAEMLAGCVGMTCTSSGRTLAKRQWRRDEENDAVVGMDSLQPRQGWFMYEKGEESAPDP</sequence>
<dbReference type="AlphaFoldDB" id="A0A1Y1Z2L7"/>
<dbReference type="Pfam" id="PF14388">
    <property type="entry name" value="DUF4419"/>
    <property type="match status" value="1"/>
</dbReference>
<dbReference type="PANTHER" id="PTHR31252:SF11">
    <property type="entry name" value="DUF4419 DOMAIN-CONTAINING PROTEIN"/>
    <property type="match status" value="1"/>
</dbReference>
<comment type="caution">
    <text evidence="1">The sequence shown here is derived from an EMBL/GenBank/DDBJ whole genome shotgun (WGS) entry which is preliminary data.</text>
</comment>
<accession>A0A1Y1Z2L7</accession>